<protein>
    <recommendedName>
        <fullName evidence="1">HipA-like kinase domain-containing protein</fullName>
    </recommendedName>
</protein>
<sequence length="293" mass="33258">MPKYPRQSHDNLWRSHRVVLTGINHRLTRMKRTDLKPISVEYVAAFHGRERAGKDTQTWLVSLVGHEKKAYLKLTDNGLLTITELAASQVGSSLGLNIPTPYLVELTRGDIPDYVDFTINDVTYCFASESCGEGAVSFERLGAENKITQNWKDKDQTIIFDEWIANTDRHQGNLVFTPENKTFWLIDHGRALGGMPSEFFDLSNPAIDVNNQLLKDISPTTEEYKRHLAEKANQLMLSCKCININQLDKDNNFIKISPSFSKQDVITFLTERIELTVQILCKKLGGQLTLPMT</sequence>
<comment type="caution">
    <text evidence="2">The sequence shown here is derived from an EMBL/GenBank/DDBJ whole genome shotgun (WGS) entry which is preliminary data.</text>
</comment>
<evidence type="ECO:0000313" key="2">
    <source>
        <dbReference type="EMBL" id="KKL81700.1"/>
    </source>
</evidence>
<name>A0A0F9HJ50_9ZZZZ</name>
<accession>A0A0F9HJ50</accession>
<dbReference type="Pfam" id="PF20613">
    <property type="entry name" value="HipA_2"/>
    <property type="match status" value="1"/>
</dbReference>
<dbReference type="Gene3D" id="1.10.1070.20">
    <property type="match status" value="1"/>
</dbReference>
<organism evidence="2">
    <name type="scientific">marine sediment metagenome</name>
    <dbReference type="NCBI Taxonomy" id="412755"/>
    <lineage>
        <taxon>unclassified sequences</taxon>
        <taxon>metagenomes</taxon>
        <taxon>ecological metagenomes</taxon>
    </lineage>
</organism>
<dbReference type="AlphaFoldDB" id="A0A0F9HJ50"/>
<gene>
    <name evidence="2" type="ORF">LCGC14_1992120</name>
</gene>
<dbReference type="InterPro" id="IPR046748">
    <property type="entry name" value="HipA_2"/>
</dbReference>
<reference evidence="2" key="1">
    <citation type="journal article" date="2015" name="Nature">
        <title>Complex archaea that bridge the gap between prokaryotes and eukaryotes.</title>
        <authorList>
            <person name="Spang A."/>
            <person name="Saw J.H."/>
            <person name="Jorgensen S.L."/>
            <person name="Zaremba-Niedzwiedzka K."/>
            <person name="Martijn J."/>
            <person name="Lind A.E."/>
            <person name="van Eijk R."/>
            <person name="Schleper C."/>
            <person name="Guy L."/>
            <person name="Ettema T.J."/>
        </authorList>
    </citation>
    <scope>NUCLEOTIDE SEQUENCE</scope>
</reference>
<proteinExistence type="predicted"/>
<evidence type="ECO:0000259" key="1">
    <source>
        <dbReference type="Pfam" id="PF20613"/>
    </source>
</evidence>
<feature type="domain" description="HipA-like kinase" evidence="1">
    <location>
        <begin position="81"/>
        <end position="193"/>
    </location>
</feature>
<dbReference type="EMBL" id="LAZR01022486">
    <property type="protein sequence ID" value="KKL81700.1"/>
    <property type="molecule type" value="Genomic_DNA"/>
</dbReference>